<dbReference type="Proteomes" id="UP000092445">
    <property type="component" value="Unassembled WGS sequence"/>
</dbReference>
<evidence type="ECO:0000313" key="1">
    <source>
        <dbReference type="EnsemblMetazoa" id="GPAI016475-PA"/>
    </source>
</evidence>
<dbReference type="AlphaFoldDB" id="A0A1A9ZJ89"/>
<organism evidence="1 2">
    <name type="scientific">Glossina pallidipes</name>
    <name type="common">Tsetse fly</name>
    <dbReference type="NCBI Taxonomy" id="7398"/>
    <lineage>
        <taxon>Eukaryota</taxon>
        <taxon>Metazoa</taxon>
        <taxon>Ecdysozoa</taxon>
        <taxon>Arthropoda</taxon>
        <taxon>Hexapoda</taxon>
        <taxon>Insecta</taxon>
        <taxon>Pterygota</taxon>
        <taxon>Neoptera</taxon>
        <taxon>Endopterygota</taxon>
        <taxon>Diptera</taxon>
        <taxon>Brachycera</taxon>
        <taxon>Muscomorpha</taxon>
        <taxon>Hippoboscoidea</taxon>
        <taxon>Glossinidae</taxon>
        <taxon>Glossina</taxon>
    </lineage>
</organism>
<evidence type="ECO:0000313" key="2">
    <source>
        <dbReference type="Proteomes" id="UP000092445"/>
    </source>
</evidence>
<reference evidence="1" key="2">
    <citation type="submission" date="2020-05" db="UniProtKB">
        <authorList>
            <consortium name="EnsemblMetazoa"/>
        </authorList>
    </citation>
    <scope>IDENTIFICATION</scope>
    <source>
        <strain evidence="1">IAEA</strain>
    </source>
</reference>
<protein>
    <submittedName>
        <fullName evidence="1">Uncharacterized protein</fullName>
    </submittedName>
</protein>
<keyword evidence="2" id="KW-1185">Reference proteome</keyword>
<reference evidence="2" key="1">
    <citation type="submission" date="2014-03" db="EMBL/GenBank/DDBJ databases">
        <authorList>
            <person name="Aksoy S."/>
            <person name="Warren W."/>
            <person name="Wilson R.K."/>
        </authorList>
    </citation>
    <scope>NUCLEOTIDE SEQUENCE [LARGE SCALE GENOMIC DNA]</scope>
    <source>
        <strain evidence="2">IAEA</strain>
    </source>
</reference>
<name>A0A1A9ZJ89_GLOPL</name>
<dbReference type="EnsemblMetazoa" id="GPAI016475-RA">
    <property type="protein sequence ID" value="GPAI016475-PA"/>
    <property type="gene ID" value="GPAI016475"/>
</dbReference>
<proteinExistence type="predicted"/>
<accession>A0A1A9ZJ89</accession>
<sequence>MLTSSTSAQEPSIRKRTFIGGSVSIAFISVTIDFNSILNLTFNVAFAFENILQRYVEDARIAYLYCYRWALREKCLFLTEAHCVHLKQWLTRWLSFKIVATSINNRGEGENVLNGGSKPTVLQQQQQQQEQHKAYCKPTL</sequence>
<dbReference type="VEuPathDB" id="VectorBase:GPAI016475"/>